<keyword evidence="4" id="KW-1185">Reference proteome</keyword>
<gene>
    <name evidence="3" type="ORF">GIB67_011230</name>
</gene>
<dbReference type="Pfam" id="PF14223">
    <property type="entry name" value="Retrotran_gag_2"/>
    <property type="match status" value="1"/>
</dbReference>
<feature type="region of interest" description="Disordered" evidence="1">
    <location>
        <begin position="265"/>
        <end position="286"/>
    </location>
</feature>
<dbReference type="InterPro" id="IPR056789">
    <property type="entry name" value="LRR_R13L1-DRL21"/>
</dbReference>
<feature type="domain" description="R13L1/DRL21-like LRR repeat region" evidence="2">
    <location>
        <begin position="4"/>
        <end position="29"/>
    </location>
</feature>
<organism evidence="3 4">
    <name type="scientific">Kingdonia uniflora</name>
    <dbReference type="NCBI Taxonomy" id="39325"/>
    <lineage>
        <taxon>Eukaryota</taxon>
        <taxon>Viridiplantae</taxon>
        <taxon>Streptophyta</taxon>
        <taxon>Embryophyta</taxon>
        <taxon>Tracheophyta</taxon>
        <taxon>Spermatophyta</taxon>
        <taxon>Magnoliopsida</taxon>
        <taxon>Ranunculales</taxon>
        <taxon>Circaeasteraceae</taxon>
        <taxon>Kingdonia</taxon>
    </lineage>
</organism>
<dbReference type="AlphaFoldDB" id="A0A7J7M3Z9"/>
<comment type="caution">
    <text evidence="3">The sequence shown here is derived from an EMBL/GenBank/DDBJ whole genome shotgun (WGS) entry which is preliminary data.</text>
</comment>
<name>A0A7J7M3Z9_9MAGN</name>
<dbReference type="Proteomes" id="UP000541444">
    <property type="component" value="Unassembled WGS sequence"/>
</dbReference>
<feature type="compositionally biased region" description="Basic and acidic residues" evidence="1">
    <location>
        <begin position="276"/>
        <end position="286"/>
    </location>
</feature>
<proteinExistence type="predicted"/>
<sequence length="286" mass="32942">MRDLLEPHPNLKELEIYSYNGSKFPSWMEFLLDFPSIPALLFWFTSTHDNRSYRLNREEVPLGGYNTETIPLRYAANPREDSTQEQVIFKEQEKSGNVRSHILRISKLVLTLKELGLTIDDTMMVHLAVWSLPQSFEMFQVHYQNQEKTWEMNELIAALVSKEERHKKGNTELAHLTTSMKHFSINSQGKKKFKNQGFTKNNGSHFGLGQSFRSGNGNGNGKQNVPSSATTLSTIECFFYKKKSHVKQDCHSYKNWLNNKKRGVHLAGNQEGSSPFKEDKRLQIGL</sequence>
<dbReference type="Pfam" id="PF25019">
    <property type="entry name" value="LRR_R13L1-DRL21"/>
    <property type="match status" value="1"/>
</dbReference>
<evidence type="ECO:0000313" key="3">
    <source>
        <dbReference type="EMBL" id="KAF6149621.1"/>
    </source>
</evidence>
<reference evidence="3 4" key="1">
    <citation type="journal article" date="2020" name="IScience">
        <title>Genome Sequencing of the Endangered Kingdonia uniflora (Circaeasteraceae, Ranunculales) Reveals Potential Mechanisms of Evolutionary Specialization.</title>
        <authorList>
            <person name="Sun Y."/>
            <person name="Deng T."/>
            <person name="Zhang A."/>
            <person name="Moore M.J."/>
            <person name="Landis J.B."/>
            <person name="Lin N."/>
            <person name="Zhang H."/>
            <person name="Zhang X."/>
            <person name="Huang J."/>
            <person name="Zhang X."/>
            <person name="Sun H."/>
            <person name="Wang H."/>
        </authorList>
    </citation>
    <scope>NUCLEOTIDE SEQUENCE [LARGE SCALE GENOMIC DNA]</scope>
    <source>
        <strain evidence="3">TB1705</strain>
        <tissue evidence="3">Leaf</tissue>
    </source>
</reference>
<dbReference type="EMBL" id="JACGCM010001789">
    <property type="protein sequence ID" value="KAF6149621.1"/>
    <property type="molecule type" value="Genomic_DNA"/>
</dbReference>
<accession>A0A7J7M3Z9</accession>
<evidence type="ECO:0000313" key="4">
    <source>
        <dbReference type="Proteomes" id="UP000541444"/>
    </source>
</evidence>
<protein>
    <recommendedName>
        <fullName evidence="2">R13L1/DRL21-like LRR repeat region domain-containing protein</fullName>
    </recommendedName>
</protein>
<dbReference type="OrthoDB" id="1929566at2759"/>
<evidence type="ECO:0000256" key="1">
    <source>
        <dbReference type="SAM" id="MobiDB-lite"/>
    </source>
</evidence>
<evidence type="ECO:0000259" key="2">
    <source>
        <dbReference type="Pfam" id="PF25019"/>
    </source>
</evidence>